<evidence type="ECO:0000313" key="2">
    <source>
        <dbReference type="Proteomes" id="UP001157353"/>
    </source>
</evidence>
<evidence type="ECO:0000313" key="1">
    <source>
        <dbReference type="EMBL" id="GLS92335.1"/>
    </source>
</evidence>
<name>A0ABQ6E4T7_9GAMM</name>
<protein>
    <submittedName>
        <fullName evidence="1">Uncharacterized protein</fullName>
    </submittedName>
</protein>
<accession>A0ABQ6E4T7</accession>
<organism evidence="1 2">
    <name type="scientific">Psychromonas marina</name>
    <dbReference type="NCBI Taxonomy" id="88364"/>
    <lineage>
        <taxon>Bacteria</taxon>
        <taxon>Pseudomonadati</taxon>
        <taxon>Pseudomonadota</taxon>
        <taxon>Gammaproteobacteria</taxon>
        <taxon>Alteromonadales</taxon>
        <taxon>Psychromonadaceae</taxon>
        <taxon>Psychromonas</taxon>
    </lineage>
</organism>
<gene>
    <name evidence="1" type="ORF">GCM10007916_34060</name>
</gene>
<keyword evidence="2" id="KW-1185">Reference proteome</keyword>
<comment type="caution">
    <text evidence="1">The sequence shown here is derived from an EMBL/GenBank/DDBJ whole genome shotgun (WGS) entry which is preliminary data.</text>
</comment>
<dbReference type="RefSeq" id="WP_284205438.1">
    <property type="nucleotide sequence ID" value="NZ_BSPQ01000021.1"/>
</dbReference>
<dbReference type="EMBL" id="BSPQ01000021">
    <property type="protein sequence ID" value="GLS92335.1"/>
    <property type="molecule type" value="Genomic_DNA"/>
</dbReference>
<sequence>MSSPLQEQQATILQQLDITHYIDQNAPEAAEKRQAKYQIGKACNKVREILCSDEAFLDWVWANIIDECSTDIEEVTPNTLIAWRKLPKFGTLAQCEIVGFTHVAKLLLPKNEALKAQVLDIIAKNDSETAKKLIQTLLLKPVVDFTPIVADSKQLAATVENVNKLSKDALVALVKAMHQQMNKA</sequence>
<reference evidence="2" key="1">
    <citation type="journal article" date="2019" name="Int. J. Syst. Evol. Microbiol.">
        <title>The Global Catalogue of Microorganisms (GCM) 10K type strain sequencing project: providing services to taxonomists for standard genome sequencing and annotation.</title>
        <authorList>
            <consortium name="The Broad Institute Genomics Platform"/>
            <consortium name="The Broad Institute Genome Sequencing Center for Infectious Disease"/>
            <person name="Wu L."/>
            <person name="Ma J."/>
        </authorList>
    </citation>
    <scope>NUCLEOTIDE SEQUENCE [LARGE SCALE GENOMIC DNA]</scope>
    <source>
        <strain evidence="2">NBRC 103166</strain>
    </source>
</reference>
<dbReference type="Proteomes" id="UP001157353">
    <property type="component" value="Unassembled WGS sequence"/>
</dbReference>
<proteinExistence type="predicted"/>